<dbReference type="InterPro" id="IPR003439">
    <property type="entry name" value="ABC_transporter-like_ATP-bd"/>
</dbReference>
<evidence type="ECO:0000256" key="11">
    <source>
        <dbReference type="HAMAP-Rule" id="MF_00848"/>
    </source>
</evidence>
<dbReference type="EC" id="3.6.1.-" evidence="11"/>
<dbReference type="InterPro" id="IPR032781">
    <property type="entry name" value="ABC_tran_Xtn"/>
</dbReference>
<dbReference type="PROSITE" id="PS50893">
    <property type="entry name" value="ABC_TRANSPORTER_2"/>
    <property type="match status" value="2"/>
</dbReference>
<comment type="function">
    <text evidence="11">Probably plays a role in ribosome assembly or function. May be involved in resolution of branched DNA intermediates that result from template switching in postreplication gaps. Binds DNA and has ATPase activity.</text>
</comment>
<dbReference type="InterPro" id="IPR032524">
    <property type="entry name" value="ABC_tran_C"/>
</dbReference>
<reference evidence="14" key="1">
    <citation type="submission" date="2020-01" db="EMBL/GenBank/DDBJ databases">
        <authorList>
            <person name="Meier V. D."/>
            <person name="Meier V D."/>
        </authorList>
    </citation>
    <scope>NUCLEOTIDE SEQUENCE</scope>
    <source>
        <strain evidence="14">HLG_WM_MAG_07</strain>
    </source>
</reference>
<keyword evidence="7 11" id="KW-0238">DNA-binding</keyword>
<dbReference type="InterPro" id="IPR037118">
    <property type="entry name" value="Val-tRNA_synth_C_sf"/>
</dbReference>
<feature type="domain" description="ABC transporter" evidence="13">
    <location>
        <begin position="2"/>
        <end position="248"/>
    </location>
</feature>
<comment type="similarity">
    <text evidence="10 11">Belongs to the ABC transporter superfamily. ABCF family. Uup subfamily.</text>
</comment>
<dbReference type="Pfam" id="PF12848">
    <property type="entry name" value="ABC_tran_Xtn"/>
    <property type="match status" value="1"/>
</dbReference>
<dbReference type="AlphaFoldDB" id="A0A6S6U3X6"/>
<comment type="subcellular location">
    <subcellularLocation>
        <location evidence="11">Cytoplasm</location>
    </subcellularLocation>
    <text evidence="11">Associates with ribosomes.</text>
</comment>
<dbReference type="FunFam" id="3.40.50.300:FF:000011">
    <property type="entry name" value="Putative ABC transporter ATP-binding component"/>
    <property type="match status" value="1"/>
</dbReference>
<protein>
    <recommendedName>
        <fullName evidence="11">ATP-binding protein Uup</fullName>
        <ecNumber evidence="11">3.6.1.-</ecNumber>
    </recommendedName>
</protein>
<keyword evidence="6 11" id="KW-0067">ATP-binding</keyword>
<dbReference type="InterPro" id="IPR043686">
    <property type="entry name" value="Uup"/>
</dbReference>
<feature type="region of interest" description="Disordered" evidence="12">
    <location>
        <begin position="276"/>
        <end position="301"/>
    </location>
</feature>
<evidence type="ECO:0000256" key="7">
    <source>
        <dbReference type="ARBA" id="ARBA00023125"/>
    </source>
</evidence>
<dbReference type="EMBL" id="CACVAY010000124">
    <property type="protein sequence ID" value="CAA6824987.1"/>
    <property type="molecule type" value="Genomic_DNA"/>
</dbReference>
<evidence type="ECO:0000256" key="4">
    <source>
        <dbReference type="ARBA" id="ARBA00022763"/>
    </source>
</evidence>
<dbReference type="GO" id="GO:0005737">
    <property type="term" value="C:cytoplasm"/>
    <property type="evidence" value="ECO:0007669"/>
    <property type="project" value="UniProtKB-SubCell"/>
</dbReference>
<keyword evidence="11" id="KW-0175">Coiled coil</keyword>
<keyword evidence="4 11" id="KW-0227">DNA damage</keyword>
<organism evidence="14">
    <name type="scientific">uncultured Thiotrichaceae bacterium</name>
    <dbReference type="NCBI Taxonomy" id="298394"/>
    <lineage>
        <taxon>Bacteria</taxon>
        <taxon>Pseudomonadati</taxon>
        <taxon>Pseudomonadota</taxon>
        <taxon>Gammaproteobacteria</taxon>
        <taxon>Thiotrichales</taxon>
        <taxon>Thiotrichaceae</taxon>
        <taxon>environmental samples</taxon>
    </lineage>
</organism>
<dbReference type="Gene3D" id="1.10.287.380">
    <property type="entry name" value="Valyl-tRNA synthetase, C-terminal domain"/>
    <property type="match status" value="1"/>
</dbReference>
<dbReference type="Pfam" id="PF16326">
    <property type="entry name" value="ABC_tran_CTD"/>
    <property type="match status" value="1"/>
</dbReference>
<dbReference type="GO" id="GO:0043022">
    <property type="term" value="F:ribosome binding"/>
    <property type="evidence" value="ECO:0007669"/>
    <property type="project" value="UniProtKB-UniRule"/>
</dbReference>
<evidence type="ECO:0000256" key="6">
    <source>
        <dbReference type="ARBA" id="ARBA00022840"/>
    </source>
</evidence>
<dbReference type="InterPro" id="IPR003593">
    <property type="entry name" value="AAA+_ATPase"/>
</dbReference>
<evidence type="ECO:0000256" key="10">
    <source>
        <dbReference type="ARBA" id="ARBA00061478"/>
    </source>
</evidence>
<keyword evidence="8 11" id="KW-0234">DNA repair</keyword>
<keyword evidence="1 11" id="KW-0963">Cytoplasm</keyword>
<dbReference type="Gene3D" id="3.40.50.300">
    <property type="entry name" value="P-loop containing nucleotide triphosphate hydrolases"/>
    <property type="match status" value="2"/>
</dbReference>
<dbReference type="InterPro" id="IPR051309">
    <property type="entry name" value="ABCF_ATPase"/>
</dbReference>
<feature type="binding site" evidence="11">
    <location>
        <begin position="347"/>
        <end position="354"/>
    </location>
    <ligand>
        <name>ATP</name>
        <dbReference type="ChEBI" id="CHEBI:30616"/>
        <label>2</label>
    </ligand>
</feature>
<dbReference type="GO" id="GO:0006281">
    <property type="term" value="P:DNA repair"/>
    <property type="evidence" value="ECO:0007669"/>
    <property type="project" value="UniProtKB-KW"/>
</dbReference>
<name>A0A6S6U3X6_9GAMM</name>
<dbReference type="InterPro" id="IPR017871">
    <property type="entry name" value="ABC_transporter-like_CS"/>
</dbReference>
<evidence type="ECO:0000256" key="5">
    <source>
        <dbReference type="ARBA" id="ARBA00022801"/>
    </source>
</evidence>
<feature type="binding site" evidence="11">
    <location>
        <begin position="34"/>
        <end position="41"/>
    </location>
    <ligand>
        <name>ATP</name>
        <dbReference type="ChEBI" id="CHEBI:30616"/>
        <label>1</label>
    </ligand>
</feature>
<evidence type="ECO:0000313" key="14">
    <source>
        <dbReference type="EMBL" id="CAA6824987.1"/>
    </source>
</evidence>
<dbReference type="GO" id="GO:0016887">
    <property type="term" value="F:ATP hydrolysis activity"/>
    <property type="evidence" value="ECO:0007669"/>
    <property type="project" value="UniProtKB-UniRule"/>
</dbReference>
<evidence type="ECO:0000259" key="13">
    <source>
        <dbReference type="PROSITE" id="PS50893"/>
    </source>
</evidence>
<dbReference type="PANTHER" id="PTHR42855">
    <property type="entry name" value="ABC TRANSPORTER ATP-BINDING SUBUNIT"/>
    <property type="match status" value="1"/>
</dbReference>
<dbReference type="GO" id="GO:0005524">
    <property type="term" value="F:ATP binding"/>
    <property type="evidence" value="ECO:0007669"/>
    <property type="project" value="UniProtKB-UniRule"/>
</dbReference>
<dbReference type="HAMAP" id="MF_00848">
    <property type="entry name" value="Uup"/>
    <property type="match status" value="1"/>
</dbReference>
<evidence type="ECO:0000256" key="3">
    <source>
        <dbReference type="ARBA" id="ARBA00022741"/>
    </source>
</evidence>
<dbReference type="PANTHER" id="PTHR42855:SF1">
    <property type="entry name" value="ABC TRANSPORTER DOMAIN-CONTAINING PROTEIN"/>
    <property type="match status" value="1"/>
</dbReference>
<feature type="coiled-coil region" evidence="11">
    <location>
        <begin position="101"/>
        <end position="128"/>
    </location>
</feature>
<keyword evidence="3 11" id="KW-0547">Nucleotide-binding</keyword>
<keyword evidence="2 11" id="KW-0677">Repeat</keyword>
<accession>A0A6S6U3X6</accession>
<dbReference type="PROSITE" id="PS00211">
    <property type="entry name" value="ABC_TRANSPORTER_1"/>
    <property type="match status" value="1"/>
</dbReference>
<evidence type="ECO:0000256" key="8">
    <source>
        <dbReference type="ARBA" id="ARBA00023204"/>
    </source>
</evidence>
<dbReference type="FunFam" id="3.40.50.300:FF:000309">
    <property type="entry name" value="ABC transporter ATP-binding protein"/>
    <property type="match status" value="1"/>
</dbReference>
<evidence type="ECO:0000256" key="12">
    <source>
        <dbReference type="SAM" id="MobiDB-lite"/>
    </source>
</evidence>
<dbReference type="SMART" id="SM00382">
    <property type="entry name" value="AAA"/>
    <property type="match status" value="2"/>
</dbReference>
<dbReference type="CDD" id="cd03221">
    <property type="entry name" value="ABCF_EF-3"/>
    <property type="match status" value="2"/>
</dbReference>
<keyword evidence="5 11" id="KW-0378">Hydrolase</keyword>
<proteinExistence type="inferred from homology"/>
<dbReference type="InterPro" id="IPR027417">
    <property type="entry name" value="P-loop_NTPase"/>
</dbReference>
<evidence type="ECO:0000256" key="2">
    <source>
        <dbReference type="ARBA" id="ARBA00022737"/>
    </source>
</evidence>
<comment type="catalytic activity">
    <reaction evidence="9 11">
        <text>ATP + H2O = ADP + phosphate + H(+)</text>
        <dbReference type="Rhea" id="RHEA:13065"/>
        <dbReference type="ChEBI" id="CHEBI:15377"/>
        <dbReference type="ChEBI" id="CHEBI:15378"/>
        <dbReference type="ChEBI" id="CHEBI:30616"/>
        <dbReference type="ChEBI" id="CHEBI:43474"/>
        <dbReference type="ChEBI" id="CHEBI:456216"/>
    </reaction>
</comment>
<feature type="compositionally biased region" description="Basic and acidic residues" evidence="12">
    <location>
        <begin position="276"/>
        <end position="292"/>
    </location>
</feature>
<dbReference type="Pfam" id="PF00005">
    <property type="entry name" value="ABC_tran"/>
    <property type="match status" value="2"/>
</dbReference>
<evidence type="ECO:0000256" key="9">
    <source>
        <dbReference type="ARBA" id="ARBA00049360"/>
    </source>
</evidence>
<feature type="domain" description="ABC transporter" evidence="13">
    <location>
        <begin position="315"/>
        <end position="534"/>
    </location>
</feature>
<dbReference type="GO" id="GO:0003677">
    <property type="term" value="F:DNA binding"/>
    <property type="evidence" value="ECO:0007669"/>
    <property type="project" value="UniProtKB-UniRule"/>
</dbReference>
<sequence>MLRLQDIQLAFGGFPLLDQLSLNIEKGERISLIGRNGAGKSTLLKVIEGSLPYDSGERIVQSHVVISQLAQEVPEDIHASVFDVVAGGLDGVGALLTEYHHLSINTDVDNWMEKLERLQQQIEDKEGWKLQQQVDATLSRLDLPAEAEFSALSGGLKRRVLLARALLQEPDILLLDEPTNHLDIEAIQWLEEFLLTFRGAILFITHDRTFLKNLATRIIELDRGQITSFPGDFANYLRRKEEMLHAEDLANAQFDKKLAQEEVWIRQGIKARRTRNEGRVRALEKMRSERSQRRNQQGDVKLNLTTENKSGKIVVDAENIAFTYPDKAIVNDLTMTIMRGDKVGILGPNGAGKTTLLKLLLGQQEPQSGTVKLGTNIELAYFDQLREELDLEQNVRDNLDLGSDQVTVNGKQRHVISYLQDFLFTPERIHSPVRTLSGGERNRLLLAKLFLKPANMLVMDEPTNDLDIETLELLEELLLDYSGTLLLVSHDRSFINNLVTSTLVLEGKGNVHEYVGGYNDWLRQRDHKLKAATALKTTAEHKQPKKPQAKKVAKLSYKDQRELELLPKQIEALEADIQRTQDDMGSAEFYKKTPEDIANIQKIFDDKQNELEVSYARWEELEEKRDALS</sequence>
<dbReference type="SUPFAM" id="SSF52540">
    <property type="entry name" value="P-loop containing nucleoside triphosphate hydrolases"/>
    <property type="match status" value="2"/>
</dbReference>
<gene>
    <name evidence="11" type="primary">uup</name>
    <name evidence="14" type="ORF">HELGO_WM23567</name>
</gene>
<evidence type="ECO:0000256" key="1">
    <source>
        <dbReference type="ARBA" id="ARBA00022490"/>
    </source>
</evidence>